<accession>A0A1D3L1X9</accession>
<dbReference type="KEGG" id="mcub:MCBB_0983"/>
<dbReference type="InterPro" id="IPR050194">
    <property type="entry name" value="Glycosyltransferase_grp1"/>
</dbReference>
<sequence length="388" mass="44588">MKIAFIYDSVYPWVKGGAERRVYELAKRLVERGHEVHWYTMGFWMDENSKMSENMDLEGIHLHSVCKPVELYTSDRRSIKEAIYFAIKLLRPLMRENFDVVDCQGFPFFSCFTAKLHSLTGRSKLVITFHEVWGGYWYEYLGKLGVFGKMVEKLTFKLTDHTITVSKKTMRDLEDISGVKSIVIPNGIDFKEIESVEVKNPGIKTQPIRNSDVIYAGRLIKEKNLELLLESIETVRSRMPEVKCLIIGEGPEREKLEKIVLKKNLKDNIKFMGFLEDHKNLISLMKSSKVFVLPSKREGFGMVVVEANACGLPVVVYEHEMNAARDLIDENVNGFIAKDSKDMAEKIIMGIDNHETMSDACITSAKRYDWDGIVQKLEEVYTSQVITE</sequence>
<dbReference type="PANTHER" id="PTHR45947">
    <property type="entry name" value="SULFOQUINOVOSYL TRANSFERASE SQD2"/>
    <property type="match status" value="1"/>
</dbReference>
<dbReference type="InterPro" id="IPR001296">
    <property type="entry name" value="Glyco_trans_1"/>
</dbReference>
<dbReference type="PANTHER" id="PTHR45947:SF3">
    <property type="entry name" value="SULFOQUINOVOSYL TRANSFERASE SQD2"/>
    <property type="match status" value="1"/>
</dbReference>
<keyword evidence="3" id="KW-0808">Transferase</keyword>
<keyword evidence="4" id="KW-1185">Reference proteome</keyword>
<feature type="domain" description="Glycosyl transferase family 1" evidence="1">
    <location>
        <begin position="212"/>
        <end position="360"/>
    </location>
</feature>
<evidence type="ECO:0000259" key="1">
    <source>
        <dbReference type="Pfam" id="PF00534"/>
    </source>
</evidence>
<protein>
    <submittedName>
        <fullName evidence="3">Putative glycosyltransferase MJ1178</fullName>
        <ecNumber evidence="3">2.4.-.-</ecNumber>
    </submittedName>
</protein>
<organism evidence="3 4">
    <name type="scientific">Methanobacterium congolense</name>
    <dbReference type="NCBI Taxonomy" id="118062"/>
    <lineage>
        <taxon>Archaea</taxon>
        <taxon>Methanobacteriati</taxon>
        <taxon>Methanobacteriota</taxon>
        <taxon>Methanomada group</taxon>
        <taxon>Methanobacteria</taxon>
        <taxon>Methanobacteriales</taxon>
        <taxon>Methanobacteriaceae</taxon>
        <taxon>Methanobacterium</taxon>
    </lineage>
</organism>
<dbReference type="STRING" id="118062.MCBB_0983"/>
<dbReference type="GO" id="GO:0016757">
    <property type="term" value="F:glycosyltransferase activity"/>
    <property type="evidence" value="ECO:0007669"/>
    <property type="project" value="UniProtKB-KW"/>
</dbReference>
<dbReference type="Gene3D" id="3.40.50.2000">
    <property type="entry name" value="Glycogen Phosphorylase B"/>
    <property type="match status" value="2"/>
</dbReference>
<dbReference type="PATRIC" id="fig|129848.4.peg.989"/>
<dbReference type="Pfam" id="PF13439">
    <property type="entry name" value="Glyco_transf_4"/>
    <property type="match status" value="1"/>
</dbReference>
<dbReference type="CDD" id="cd03801">
    <property type="entry name" value="GT4_PimA-like"/>
    <property type="match status" value="1"/>
</dbReference>
<evidence type="ECO:0000313" key="3">
    <source>
        <dbReference type="EMBL" id="SCG85543.1"/>
    </source>
</evidence>
<dbReference type="OrthoDB" id="132546at2157"/>
<dbReference type="SUPFAM" id="SSF53756">
    <property type="entry name" value="UDP-Glycosyltransferase/glycogen phosphorylase"/>
    <property type="match status" value="1"/>
</dbReference>
<dbReference type="InterPro" id="IPR028098">
    <property type="entry name" value="Glyco_trans_4-like_N"/>
</dbReference>
<keyword evidence="3" id="KW-0328">Glycosyltransferase</keyword>
<gene>
    <name evidence="3" type="ORF">MCBB_0983</name>
</gene>
<dbReference type="EMBL" id="LT607756">
    <property type="protein sequence ID" value="SCG85543.1"/>
    <property type="molecule type" value="Genomic_DNA"/>
</dbReference>
<dbReference type="EC" id="2.4.-.-" evidence="3"/>
<dbReference type="RefSeq" id="WP_071906694.1">
    <property type="nucleotide sequence ID" value="NZ_LT607756.1"/>
</dbReference>
<proteinExistence type="predicted"/>
<dbReference type="GeneID" id="30411831"/>
<name>A0A1D3L1X9_9EURY</name>
<dbReference type="Pfam" id="PF00534">
    <property type="entry name" value="Glycos_transf_1"/>
    <property type="match status" value="1"/>
</dbReference>
<evidence type="ECO:0000259" key="2">
    <source>
        <dbReference type="Pfam" id="PF13439"/>
    </source>
</evidence>
<dbReference type="Proteomes" id="UP000094707">
    <property type="component" value="Chromosome I"/>
</dbReference>
<dbReference type="AlphaFoldDB" id="A0A1D3L1X9"/>
<reference evidence="3 4" key="1">
    <citation type="submission" date="2016-08" db="EMBL/GenBank/DDBJ databases">
        <authorList>
            <person name="Seilhamer J.J."/>
        </authorList>
    </citation>
    <scope>NUCLEOTIDE SEQUENCE [LARGE SCALE GENOMIC DNA]</scope>
    <source>
        <strain evidence="3">Buetzberg</strain>
    </source>
</reference>
<feature type="domain" description="Glycosyltransferase subfamily 4-like N-terminal" evidence="2">
    <location>
        <begin position="16"/>
        <end position="190"/>
    </location>
</feature>
<evidence type="ECO:0000313" key="4">
    <source>
        <dbReference type="Proteomes" id="UP000094707"/>
    </source>
</evidence>